<feature type="compositionally biased region" description="Gly residues" evidence="1">
    <location>
        <begin position="104"/>
        <end position="122"/>
    </location>
</feature>
<gene>
    <name evidence="2" type="ORF">LWI29_019673</name>
</gene>
<dbReference type="AlphaFoldDB" id="A0AA39VR22"/>
<dbReference type="EMBL" id="JAUESC010000381">
    <property type="protein sequence ID" value="KAK0589885.1"/>
    <property type="molecule type" value="Genomic_DNA"/>
</dbReference>
<evidence type="ECO:0000313" key="2">
    <source>
        <dbReference type="EMBL" id="KAK0589885.1"/>
    </source>
</evidence>
<protein>
    <submittedName>
        <fullName evidence="2">Uncharacterized protein</fullName>
    </submittedName>
</protein>
<dbReference type="Proteomes" id="UP001168877">
    <property type="component" value="Unassembled WGS sequence"/>
</dbReference>
<proteinExistence type="predicted"/>
<accession>A0AA39VR22</accession>
<evidence type="ECO:0000256" key="1">
    <source>
        <dbReference type="SAM" id="MobiDB-lite"/>
    </source>
</evidence>
<organism evidence="2 3">
    <name type="scientific">Acer saccharum</name>
    <name type="common">Sugar maple</name>
    <dbReference type="NCBI Taxonomy" id="4024"/>
    <lineage>
        <taxon>Eukaryota</taxon>
        <taxon>Viridiplantae</taxon>
        <taxon>Streptophyta</taxon>
        <taxon>Embryophyta</taxon>
        <taxon>Tracheophyta</taxon>
        <taxon>Spermatophyta</taxon>
        <taxon>Magnoliopsida</taxon>
        <taxon>eudicotyledons</taxon>
        <taxon>Gunneridae</taxon>
        <taxon>Pentapetalae</taxon>
        <taxon>rosids</taxon>
        <taxon>malvids</taxon>
        <taxon>Sapindales</taxon>
        <taxon>Sapindaceae</taxon>
        <taxon>Hippocastanoideae</taxon>
        <taxon>Acereae</taxon>
        <taxon>Acer</taxon>
    </lineage>
</organism>
<reference evidence="2" key="1">
    <citation type="journal article" date="2022" name="Plant J.">
        <title>Strategies of tolerance reflected in two North American maple genomes.</title>
        <authorList>
            <person name="McEvoy S.L."/>
            <person name="Sezen U.U."/>
            <person name="Trouern-Trend A."/>
            <person name="McMahon S.M."/>
            <person name="Schaberg P.G."/>
            <person name="Yang J."/>
            <person name="Wegrzyn J.L."/>
            <person name="Swenson N.G."/>
        </authorList>
    </citation>
    <scope>NUCLEOTIDE SEQUENCE</scope>
    <source>
        <strain evidence="2">NS2018</strain>
    </source>
</reference>
<feature type="region of interest" description="Disordered" evidence="1">
    <location>
        <begin position="92"/>
        <end position="122"/>
    </location>
</feature>
<evidence type="ECO:0000313" key="3">
    <source>
        <dbReference type="Proteomes" id="UP001168877"/>
    </source>
</evidence>
<reference evidence="2" key="2">
    <citation type="submission" date="2023-06" db="EMBL/GenBank/DDBJ databases">
        <authorList>
            <person name="Swenson N.G."/>
            <person name="Wegrzyn J.L."/>
            <person name="Mcevoy S.L."/>
        </authorList>
    </citation>
    <scope>NUCLEOTIDE SEQUENCE</scope>
    <source>
        <strain evidence="2">NS2018</strain>
        <tissue evidence="2">Leaf</tissue>
    </source>
</reference>
<comment type="caution">
    <text evidence="2">The sequence shown here is derived from an EMBL/GenBank/DDBJ whole genome shotgun (WGS) entry which is preliminary data.</text>
</comment>
<keyword evidence="3" id="KW-1185">Reference proteome</keyword>
<name>A0AA39VR22_ACESA</name>
<sequence length="122" mass="13398">MEDTVVSYFTNLFSYVPCSYSYDGLPRSFPTFNEDMLEDLAMPIKEEEVRAGLFGAGATRLEEEKAKKQDEEADLRRCRKGWSYAIDTAATTEGAGAAQSTRGDGVGGDDAGFDGGRGWWQC</sequence>